<name>A0A135I9Z2_9GAMM</name>
<keyword evidence="3" id="KW-1185">Reference proteome</keyword>
<reference evidence="2 3" key="1">
    <citation type="submission" date="2015-11" db="EMBL/GenBank/DDBJ databases">
        <title>Genomic Taxonomy of the Vibrionaceae.</title>
        <authorList>
            <person name="Gomez-Gil B."/>
            <person name="Enciso-Ibarra J."/>
        </authorList>
    </citation>
    <scope>NUCLEOTIDE SEQUENCE [LARGE SCALE GENOMIC DNA]</scope>
    <source>
        <strain evidence="2 3">CAIM 912</strain>
    </source>
</reference>
<dbReference type="InterPro" id="IPR020945">
    <property type="entry name" value="DMSO/NO3_reduct_chaperone"/>
</dbReference>
<proteinExistence type="predicted"/>
<dbReference type="EMBL" id="LNTY01000025">
    <property type="protein sequence ID" value="KXF82275.1"/>
    <property type="molecule type" value="Genomic_DNA"/>
</dbReference>
<dbReference type="SUPFAM" id="SSF89155">
    <property type="entry name" value="TorD-like"/>
    <property type="match status" value="1"/>
</dbReference>
<dbReference type="Gene3D" id="1.10.3480.10">
    <property type="entry name" value="TorD-like"/>
    <property type="match status" value="1"/>
</dbReference>
<organism evidence="2 3">
    <name type="scientific">Enterovibrio coralii</name>
    <dbReference type="NCBI Taxonomy" id="294935"/>
    <lineage>
        <taxon>Bacteria</taxon>
        <taxon>Pseudomonadati</taxon>
        <taxon>Pseudomonadota</taxon>
        <taxon>Gammaproteobacteria</taxon>
        <taxon>Vibrionales</taxon>
        <taxon>Vibrionaceae</taxon>
        <taxon>Enterovibrio</taxon>
    </lineage>
</organism>
<dbReference type="InterPro" id="IPR050289">
    <property type="entry name" value="TorD/DmsD_chaperones"/>
</dbReference>
<dbReference type="STRING" id="294935.ATN88_08850"/>
<comment type="caution">
    <text evidence="2">The sequence shown here is derived from an EMBL/GenBank/DDBJ whole genome shotgun (WGS) entry which is preliminary data.</text>
</comment>
<accession>A0A135I9Z2</accession>
<dbReference type="PANTHER" id="PTHR34227">
    <property type="entry name" value="CHAPERONE PROTEIN YCDY"/>
    <property type="match status" value="1"/>
</dbReference>
<evidence type="ECO:0000313" key="3">
    <source>
        <dbReference type="Proteomes" id="UP000070529"/>
    </source>
</evidence>
<sequence length="217" mass="24335">MNDTHYQTLASLTIASHFLYRALHQAPDAEFVNALYDDALFDEWPVEQANDNVSQGLALLKARPDLRNISRDYAQLFVGPNTLTAAPWGSVYLTEEQITCGDSTLAIRAFYESHGIAIDTGEREPEDHIGLIFSFITYLTDTALDAQVVEAAHNESLEALKVFLTDHVLTWAPRFFHTMREGAETPFYQGISYLAEGTLEQLAKLVGAQYKIVSLYR</sequence>
<dbReference type="InterPro" id="IPR036411">
    <property type="entry name" value="TorD-like_sf"/>
</dbReference>
<evidence type="ECO:0000256" key="1">
    <source>
        <dbReference type="ARBA" id="ARBA00023186"/>
    </source>
</evidence>
<gene>
    <name evidence="2" type="ORF">ATN88_08850</name>
</gene>
<dbReference type="AlphaFoldDB" id="A0A135I9Z2"/>
<protein>
    <submittedName>
        <fullName evidence="2">Cytoplasmic chaperone TorD family protein</fullName>
    </submittedName>
</protein>
<keyword evidence="1" id="KW-0143">Chaperone</keyword>
<evidence type="ECO:0000313" key="2">
    <source>
        <dbReference type="EMBL" id="KXF82275.1"/>
    </source>
</evidence>
<dbReference type="PIRSF" id="PIRSF004690">
    <property type="entry name" value="DmsD"/>
    <property type="match status" value="1"/>
</dbReference>
<dbReference type="OrthoDB" id="3174863at2"/>
<dbReference type="RefSeq" id="WP_067413456.1">
    <property type="nucleotide sequence ID" value="NZ_LNTY01000025.1"/>
</dbReference>
<dbReference type="Proteomes" id="UP000070529">
    <property type="component" value="Unassembled WGS sequence"/>
</dbReference>
<dbReference type="PANTHER" id="PTHR34227:SF13">
    <property type="entry name" value="TAT PROOFREADING CHAPERONE DMSD-RELATED"/>
    <property type="match status" value="1"/>
</dbReference>
<dbReference type="InterPro" id="IPR026269">
    <property type="entry name" value="DmsD-type"/>
</dbReference>
<dbReference type="Pfam" id="PF02613">
    <property type="entry name" value="Nitrate_red_del"/>
    <property type="match status" value="1"/>
</dbReference>